<dbReference type="InterPro" id="IPR026258">
    <property type="entry name" value="SRP68"/>
</dbReference>
<proteinExistence type="inferred from homology"/>
<keyword evidence="4 10" id="KW-0963">Cytoplasm</keyword>
<dbReference type="InterPro" id="IPR034652">
    <property type="entry name" value="SRP68-RBD"/>
</dbReference>
<dbReference type="InterPro" id="IPR038253">
    <property type="entry name" value="SRP68_N_sf"/>
</dbReference>
<evidence type="ECO:0000256" key="2">
    <source>
        <dbReference type="ARBA" id="ARBA00004604"/>
    </source>
</evidence>
<name>A0ABR0KLM8_9EURO</name>
<comment type="subcellular location">
    <subcellularLocation>
        <location evidence="1 10">Cytoplasm</location>
    </subcellularLocation>
    <subcellularLocation>
        <location evidence="2">Nucleus</location>
        <location evidence="2">Nucleolus</location>
    </subcellularLocation>
</comment>
<evidence type="ECO:0000256" key="3">
    <source>
        <dbReference type="ARBA" id="ARBA00009352"/>
    </source>
</evidence>
<evidence type="ECO:0000256" key="8">
    <source>
        <dbReference type="ARBA" id="ARBA00023274"/>
    </source>
</evidence>
<keyword evidence="13" id="KW-1185">Reference proteome</keyword>
<keyword evidence="5 10" id="KW-0694">RNA-binding</keyword>
<dbReference type="Pfam" id="PF16969">
    <property type="entry name" value="SRP68"/>
    <property type="match status" value="1"/>
</dbReference>
<feature type="region of interest" description="Disordered" evidence="11">
    <location>
        <begin position="369"/>
        <end position="395"/>
    </location>
</feature>
<evidence type="ECO:0000256" key="1">
    <source>
        <dbReference type="ARBA" id="ARBA00004496"/>
    </source>
</evidence>
<comment type="similarity">
    <text evidence="3 10">Belongs to the SRP68 family.</text>
</comment>
<dbReference type="PANTHER" id="PTHR12860:SF0">
    <property type="entry name" value="SIGNAL RECOGNITION PARTICLE SUBUNIT SRP68"/>
    <property type="match status" value="1"/>
</dbReference>
<evidence type="ECO:0000256" key="9">
    <source>
        <dbReference type="ARBA" id="ARBA00029498"/>
    </source>
</evidence>
<evidence type="ECO:0000256" key="4">
    <source>
        <dbReference type="ARBA" id="ARBA00022490"/>
    </source>
</evidence>
<organism evidence="12 13">
    <name type="scientific">Lithohypha guttulata</name>
    <dbReference type="NCBI Taxonomy" id="1690604"/>
    <lineage>
        <taxon>Eukaryota</taxon>
        <taxon>Fungi</taxon>
        <taxon>Dikarya</taxon>
        <taxon>Ascomycota</taxon>
        <taxon>Pezizomycotina</taxon>
        <taxon>Eurotiomycetes</taxon>
        <taxon>Chaetothyriomycetidae</taxon>
        <taxon>Chaetothyriales</taxon>
        <taxon>Trichomeriaceae</taxon>
        <taxon>Lithohypha</taxon>
    </lineage>
</organism>
<dbReference type="Gene3D" id="1.10.3450.40">
    <property type="entry name" value="Signal recognition particle, SRP68 subunit, RNA-binding domain"/>
    <property type="match status" value="1"/>
</dbReference>
<evidence type="ECO:0000313" key="12">
    <source>
        <dbReference type="EMBL" id="KAK5100112.1"/>
    </source>
</evidence>
<dbReference type="CDD" id="cd15481">
    <property type="entry name" value="SRP68-RBD"/>
    <property type="match status" value="1"/>
</dbReference>
<gene>
    <name evidence="12" type="primary">SRP68</name>
    <name evidence="12" type="ORF">LTR24_001177</name>
</gene>
<evidence type="ECO:0000256" key="11">
    <source>
        <dbReference type="SAM" id="MobiDB-lite"/>
    </source>
</evidence>
<reference evidence="12 13" key="1">
    <citation type="submission" date="2023-08" db="EMBL/GenBank/DDBJ databases">
        <title>Black Yeasts Isolated from many extreme environments.</title>
        <authorList>
            <person name="Coleine C."/>
            <person name="Stajich J.E."/>
            <person name="Selbmann L."/>
        </authorList>
    </citation>
    <scope>NUCLEOTIDE SEQUENCE [LARGE SCALE GENOMIC DNA]</scope>
    <source>
        <strain evidence="12 13">CCFEE 5885</strain>
    </source>
</reference>
<sequence>MNITKSVVSERDRALIGGEYNKYHAQSTRRIHTIRKRLGATTPRGKKYAQRSPVTAQDVAKNAQWVQLLLASAERAWADAMHMKSSQSPENTQRPMQGSTKRQIVSRFRRAITYATNLIDAVQDQSTTGATSQDILEAKAYLSLLNGGFDFERNRWASCIQNYSFVRLVYTALANQAETDLYQDLLEGTIDPSIRYAAYQEKLPRTKAISDIAIEHFPSSETDARQQIADADVTAFETTAEKAAAQAEGAGDLPTNIEWRGRTVKLEDASISQALATAKLNEDALAEKVASFKDGKTSAKDLAAAYDDIINARQDAADATKTAIDELVAEGVDQGDPRIQGLQVTRTAVNYGVVEWRVGRNRVLCGDQDGLTFEPTKSRQTQKPRKDGKERLVKHEPTGRKLARLRERVALYDSILQNLDAVKQLPGVMADTTFVEELNGKRAYFRALKCLAVARSHAINAHIGNALALFARSQELAQHAKASASNASAALGLDVTQPQLKTLQAHLASLALQYRALADLKNTTATFEKDAGGNPYQAPLLERLQLNQYDDNVDLKNIVNYPPKMQPIPMQPLFFDLAWEYIQYPGKGPETGSAAPVPGQQSTQQVKTEEAPKKRGWFGFGR</sequence>
<evidence type="ECO:0000256" key="5">
    <source>
        <dbReference type="ARBA" id="ARBA00022884"/>
    </source>
</evidence>
<protein>
    <recommendedName>
        <fullName evidence="9 10">Signal recognition particle subunit SRP68</fullName>
        <shortName evidence="10">SRP68</shortName>
    </recommendedName>
</protein>
<accession>A0ABR0KLM8</accession>
<dbReference type="Proteomes" id="UP001345013">
    <property type="component" value="Unassembled WGS sequence"/>
</dbReference>
<keyword evidence="6 10" id="KW-0733">Signal recognition particle</keyword>
<dbReference type="PANTHER" id="PTHR12860">
    <property type="entry name" value="SIGNAL RECOGNITION PARTICLE 68 KDA PROTEIN"/>
    <property type="match status" value="1"/>
</dbReference>
<evidence type="ECO:0000256" key="6">
    <source>
        <dbReference type="ARBA" id="ARBA00023135"/>
    </source>
</evidence>
<dbReference type="EMBL" id="JAVRRG010000008">
    <property type="protein sequence ID" value="KAK5100112.1"/>
    <property type="molecule type" value="Genomic_DNA"/>
</dbReference>
<feature type="region of interest" description="Disordered" evidence="11">
    <location>
        <begin position="590"/>
        <end position="622"/>
    </location>
</feature>
<comment type="caution">
    <text evidence="12">The sequence shown here is derived from an EMBL/GenBank/DDBJ whole genome shotgun (WGS) entry which is preliminary data.</text>
</comment>
<keyword evidence="7" id="KW-0539">Nucleus</keyword>
<evidence type="ECO:0000256" key="10">
    <source>
        <dbReference type="PIRNR" id="PIRNR038995"/>
    </source>
</evidence>
<keyword evidence="8 10" id="KW-0687">Ribonucleoprotein</keyword>
<evidence type="ECO:0000256" key="7">
    <source>
        <dbReference type="ARBA" id="ARBA00023242"/>
    </source>
</evidence>
<evidence type="ECO:0000313" key="13">
    <source>
        <dbReference type="Proteomes" id="UP001345013"/>
    </source>
</evidence>
<dbReference type="PIRSF" id="PIRSF038995">
    <property type="entry name" value="SRP68"/>
    <property type="match status" value="1"/>
</dbReference>
<feature type="compositionally biased region" description="Basic and acidic residues" evidence="11">
    <location>
        <begin position="384"/>
        <end position="395"/>
    </location>
</feature>
<comment type="function">
    <text evidence="10">Component of the signal recognition particle (SRP) complex, a ribonucleoprotein complex that mediates the cotranslational targeting of secretory and membrane proteins to the endoplasmic reticulum (ER). The SRP complex interacts with the signal sequence in nascent secretory and membrane proteins and directs them to the membrane of the ER.</text>
</comment>